<gene>
    <name evidence="1" type="ORF">CH063_14869</name>
</gene>
<dbReference type="HOGENOM" id="CLU_2661177_0_0_1"/>
<reference evidence="2" key="1">
    <citation type="journal article" date="2012" name="Nat. Genet.">
        <title>Lifestyle transitions in plant pathogenic Colletotrichum fungi deciphered by genome and transcriptome analyses.</title>
        <authorList>
            <person name="O'Connell R.J."/>
            <person name="Thon M.R."/>
            <person name="Hacquard S."/>
            <person name="Amyotte S.G."/>
            <person name="Kleemann J."/>
            <person name="Torres M.F."/>
            <person name="Damm U."/>
            <person name="Buiate E.A."/>
            <person name="Epstein L."/>
            <person name="Alkan N."/>
            <person name="Altmueller J."/>
            <person name="Alvarado-Balderrama L."/>
            <person name="Bauser C.A."/>
            <person name="Becker C."/>
            <person name="Birren B.W."/>
            <person name="Chen Z."/>
            <person name="Choi J."/>
            <person name="Crouch J.A."/>
            <person name="Duvick J.P."/>
            <person name="Farman M.A."/>
            <person name="Gan P."/>
            <person name="Heiman D."/>
            <person name="Henrissat B."/>
            <person name="Howard R.J."/>
            <person name="Kabbage M."/>
            <person name="Koch C."/>
            <person name="Kracher B."/>
            <person name="Kubo Y."/>
            <person name="Law A.D."/>
            <person name="Lebrun M.-H."/>
            <person name="Lee Y.-H."/>
            <person name="Miyara I."/>
            <person name="Moore N."/>
            <person name="Neumann U."/>
            <person name="Nordstroem K."/>
            <person name="Panaccione D.G."/>
            <person name="Panstruga R."/>
            <person name="Place M."/>
            <person name="Proctor R.H."/>
            <person name="Prusky D."/>
            <person name="Rech G."/>
            <person name="Reinhardt R."/>
            <person name="Rollins J.A."/>
            <person name="Rounsley S."/>
            <person name="Schardl C.L."/>
            <person name="Schwartz D.C."/>
            <person name="Shenoy N."/>
            <person name="Shirasu K."/>
            <person name="Sikhakolli U.R."/>
            <person name="Stueber K."/>
            <person name="Sukno S.A."/>
            <person name="Sweigard J.A."/>
            <person name="Takano Y."/>
            <person name="Takahara H."/>
            <person name="Trail F."/>
            <person name="van der Does H.C."/>
            <person name="Voll L.M."/>
            <person name="Will I."/>
            <person name="Young S."/>
            <person name="Zeng Q."/>
            <person name="Zhang J."/>
            <person name="Zhou S."/>
            <person name="Dickman M.B."/>
            <person name="Schulze-Lefert P."/>
            <person name="Ver Loren van Themaat E."/>
            <person name="Ma L.-J."/>
            <person name="Vaillancourt L.J."/>
        </authorList>
    </citation>
    <scope>NUCLEOTIDE SEQUENCE [LARGE SCALE GENOMIC DNA]</scope>
    <source>
        <strain evidence="2">IMI 349063</strain>
    </source>
</reference>
<organism evidence="1 2">
    <name type="scientific">Colletotrichum higginsianum (strain IMI 349063)</name>
    <name type="common">Crucifer anthracnose fungus</name>
    <dbReference type="NCBI Taxonomy" id="759273"/>
    <lineage>
        <taxon>Eukaryota</taxon>
        <taxon>Fungi</taxon>
        <taxon>Dikarya</taxon>
        <taxon>Ascomycota</taxon>
        <taxon>Pezizomycotina</taxon>
        <taxon>Sordariomycetes</taxon>
        <taxon>Hypocreomycetidae</taxon>
        <taxon>Glomerellales</taxon>
        <taxon>Glomerellaceae</taxon>
        <taxon>Colletotrichum</taxon>
        <taxon>Colletotrichum destructivum species complex</taxon>
    </lineage>
</organism>
<dbReference type="Proteomes" id="UP000007174">
    <property type="component" value="Unassembled WGS sequence"/>
</dbReference>
<protein>
    <submittedName>
        <fullName evidence="1">Uncharacterized protein</fullName>
    </submittedName>
</protein>
<dbReference type="AlphaFoldDB" id="H1W0E7"/>
<accession>H1W0E7</accession>
<name>H1W0E7_COLHI</name>
<evidence type="ECO:0000313" key="1">
    <source>
        <dbReference type="EMBL" id="CCF45960.1"/>
    </source>
</evidence>
<feature type="non-terminal residue" evidence="1">
    <location>
        <position position="1"/>
    </location>
</feature>
<proteinExistence type="predicted"/>
<sequence length="76" mass="8210">TTTPFIICRVSNPLDGGCFPGSGKWFQIQAQRVVKIPTGLSIFWRKKCSGTTEYPPRLSVAPTPGITSIAIIFLAA</sequence>
<evidence type="ECO:0000313" key="2">
    <source>
        <dbReference type="Proteomes" id="UP000007174"/>
    </source>
</evidence>
<dbReference type="EMBL" id="CACQ02008209">
    <property type="protein sequence ID" value="CCF45960.1"/>
    <property type="molecule type" value="Genomic_DNA"/>
</dbReference>